<reference evidence="1" key="1">
    <citation type="submission" date="2016-10" db="EMBL/GenBank/DDBJ databases">
        <authorList>
            <person name="de Groot N.N."/>
        </authorList>
    </citation>
    <scope>NUCLEOTIDE SEQUENCE</scope>
</reference>
<name>A0A1W1C0E2_9ZZZZ</name>
<organism evidence="1">
    <name type="scientific">hydrothermal vent metagenome</name>
    <dbReference type="NCBI Taxonomy" id="652676"/>
    <lineage>
        <taxon>unclassified sequences</taxon>
        <taxon>metagenomes</taxon>
        <taxon>ecological metagenomes</taxon>
    </lineage>
</organism>
<dbReference type="AlphaFoldDB" id="A0A1W1C0E2"/>
<evidence type="ECO:0008006" key="2">
    <source>
        <dbReference type="Google" id="ProtNLM"/>
    </source>
</evidence>
<accession>A0A1W1C0E2</accession>
<protein>
    <recommendedName>
        <fullName evidence="2">DUF945 domain-containing protein</fullName>
    </recommendedName>
</protein>
<sequence>MKKIGFGLLGILTVATIYYFTAGAEQLATQMKKEVTDAFASLQTQGFGIKKSVTEEKKEHYTLSLNEPQKVTSYLRLQGVRISQKDIQALQGLTLGIDVSYLANNYSAVSFDIYPLTLPTLLTASADNKEKRILKQIQKMIQKKTFLLHMDVNKLGTGFKGYMKDINEIIADKKKVTLSMKGFTFTGEIKENKLLNIRQKLKNITIQGEDEVAIQCNHLISNYTSTGHTKYDYHIDYRLKEILFSAKALLKLHITNIAIDSHSKVINTLAAADSQTKIESIVLEQRQKESRLESLLLEIKAKNIDTQALEKLETIDPKDEKALLKALQTLISKGFGLEIPNFSAKNIIYENQKLDAFKISSHLDIDKTLDVSTLRKTPMAAINSIDADLHLSLSNQLFNFLSKQPQAMLVMMLFQPKDVNNQKVYNVELKDGTLRVNGKQAM</sequence>
<gene>
    <name evidence="1" type="ORF">MNB_SV-3-1456</name>
</gene>
<evidence type="ECO:0000313" key="1">
    <source>
        <dbReference type="EMBL" id="SFV59214.1"/>
    </source>
</evidence>
<proteinExistence type="predicted"/>
<dbReference type="EMBL" id="FPHI01000019">
    <property type="protein sequence ID" value="SFV59214.1"/>
    <property type="molecule type" value="Genomic_DNA"/>
</dbReference>